<accession>A0AAV4LFW5</accession>
<dbReference type="PROSITE" id="PS51635">
    <property type="entry name" value="PNPLA"/>
    <property type="match status" value="1"/>
</dbReference>
<dbReference type="Gene3D" id="3.40.1090.10">
    <property type="entry name" value="Cytosolic phospholipase A2 catalytic domain"/>
    <property type="match status" value="2"/>
</dbReference>
<dbReference type="Proteomes" id="UP001057291">
    <property type="component" value="Unassembled WGS sequence"/>
</dbReference>
<feature type="short sequence motif" description="GXSXG" evidence="4">
    <location>
        <begin position="36"/>
        <end position="40"/>
    </location>
</feature>
<evidence type="ECO:0000256" key="4">
    <source>
        <dbReference type="PROSITE-ProRule" id="PRU01161"/>
    </source>
</evidence>
<evidence type="ECO:0000313" key="6">
    <source>
        <dbReference type="EMBL" id="GIM46709.1"/>
    </source>
</evidence>
<dbReference type="EMBL" id="BOQE01000001">
    <property type="protein sequence ID" value="GIM46709.1"/>
    <property type="molecule type" value="Genomic_DNA"/>
</dbReference>
<name>A0AAV4LFW5_9BACL</name>
<keyword evidence="2 4" id="KW-0442">Lipid degradation</keyword>
<dbReference type="InterPro" id="IPR002641">
    <property type="entry name" value="PNPLA_dom"/>
</dbReference>
<dbReference type="PANTHER" id="PTHR14226">
    <property type="entry name" value="NEUROPATHY TARGET ESTERASE/SWISS CHEESE D.MELANOGASTER"/>
    <property type="match status" value="1"/>
</dbReference>
<keyword evidence="3 4" id="KW-0443">Lipid metabolism</keyword>
<dbReference type="RefSeq" id="WP_282199773.1">
    <property type="nucleotide sequence ID" value="NZ_BOQE01000001.1"/>
</dbReference>
<dbReference type="Pfam" id="PF01734">
    <property type="entry name" value="Patatin"/>
    <property type="match status" value="1"/>
</dbReference>
<gene>
    <name evidence="6" type="ORF">DNHGIG_22580</name>
</gene>
<evidence type="ECO:0000256" key="1">
    <source>
        <dbReference type="ARBA" id="ARBA00022801"/>
    </source>
</evidence>
<proteinExistence type="predicted"/>
<evidence type="ECO:0000256" key="3">
    <source>
        <dbReference type="ARBA" id="ARBA00023098"/>
    </source>
</evidence>
<feature type="active site" description="Nucleophile" evidence="4">
    <location>
        <position position="38"/>
    </location>
</feature>
<dbReference type="InterPro" id="IPR050301">
    <property type="entry name" value="NTE"/>
</dbReference>
<protein>
    <recommendedName>
        <fullName evidence="5">PNPLA domain-containing protein</fullName>
    </recommendedName>
</protein>
<evidence type="ECO:0000259" key="5">
    <source>
        <dbReference type="PROSITE" id="PS51635"/>
    </source>
</evidence>
<keyword evidence="7" id="KW-1185">Reference proteome</keyword>
<dbReference type="InterPro" id="IPR016035">
    <property type="entry name" value="Acyl_Trfase/lysoPLipase"/>
</dbReference>
<feature type="active site" description="Proton acceptor" evidence="4">
    <location>
        <position position="172"/>
    </location>
</feature>
<dbReference type="GO" id="GO:0016042">
    <property type="term" value="P:lipid catabolic process"/>
    <property type="evidence" value="ECO:0007669"/>
    <property type="project" value="UniProtKB-UniRule"/>
</dbReference>
<evidence type="ECO:0000313" key="7">
    <source>
        <dbReference type="Proteomes" id="UP001057291"/>
    </source>
</evidence>
<sequence>MKTGLALAGGGVSGFAAIGVIQALEEAGIEITHIAGASSGAVVAALYGYGYTPAELCNLLPQLTWRNLDYDFFSFFSRLFLRKSTWNGWIKGKRLHGWIEELTDGASVSRFRIPCGIIATDLKNGEAVVCTPYALPHQTCLHDIPIATAVQASFSIPFIFQPVPYGSYLLVDGGISCNCPVQIVKNLGATHVITVDTITPFVENRENRFQSSLSILFHVINLNLYQQMKREHKHADIVLHPDVGQVGALSFRQSVHCVEVGYHYTKERLPEIVTKLQMEKKPIEKEAVCTP</sequence>
<feature type="short sequence motif" description="DGA/G" evidence="4">
    <location>
        <begin position="172"/>
        <end position="174"/>
    </location>
</feature>
<comment type="caution">
    <text evidence="6">The sequence shown here is derived from an EMBL/GenBank/DDBJ whole genome shotgun (WGS) entry which is preliminary data.</text>
</comment>
<feature type="domain" description="PNPLA" evidence="5">
    <location>
        <begin position="5"/>
        <end position="185"/>
    </location>
</feature>
<organism evidence="6 7">
    <name type="scientific">Collibacillus ludicampi</name>
    <dbReference type="NCBI Taxonomy" id="2771369"/>
    <lineage>
        <taxon>Bacteria</taxon>
        <taxon>Bacillati</taxon>
        <taxon>Bacillota</taxon>
        <taxon>Bacilli</taxon>
        <taxon>Bacillales</taxon>
        <taxon>Alicyclobacillaceae</taxon>
        <taxon>Collibacillus</taxon>
    </lineage>
</organism>
<reference evidence="6" key="1">
    <citation type="journal article" date="2023" name="Int. J. Syst. Evol. Microbiol.">
        <title>Collibacillus ludicampi gen. nov., sp. nov., a new soil bacterium of the family Alicyclobacillaceae.</title>
        <authorList>
            <person name="Jojima T."/>
            <person name="Ioku Y."/>
            <person name="Fukuta Y."/>
            <person name="Shirasaka N."/>
            <person name="Matsumura Y."/>
            <person name="Mori M."/>
        </authorList>
    </citation>
    <scope>NUCLEOTIDE SEQUENCE</scope>
    <source>
        <strain evidence="6">TP075</strain>
    </source>
</reference>
<keyword evidence="1 4" id="KW-0378">Hydrolase</keyword>
<feature type="short sequence motif" description="GXGXXG" evidence="4">
    <location>
        <begin position="9"/>
        <end position="14"/>
    </location>
</feature>
<dbReference type="PANTHER" id="PTHR14226:SF29">
    <property type="entry name" value="NEUROPATHY TARGET ESTERASE SWS"/>
    <property type="match status" value="1"/>
</dbReference>
<dbReference type="GO" id="GO:0016787">
    <property type="term" value="F:hydrolase activity"/>
    <property type="evidence" value="ECO:0007669"/>
    <property type="project" value="UniProtKB-UniRule"/>
</dbReference>
<dbReference type="AlphaFoldDB" id="A0AAV4LFW5"/>
<evidence type="ECO:0000256" key="2">
    <source>
        <dbReference type="ARBA" id="ARBA00022963"/>
    </source>
</evidence>
<dbReference type="SUPFAM" id="SSF52151">
    <property type="entry name" value="FabD/lysophospholipase-like"/>
    <property type="match status" value="1"/>
</dbReference>